<keyword evidence="1" id="KW-0472">Membrane</keyword>
<dbReference type="RefSeq" id="WP_151504194.1">
    <property type="nucleotide sequence ID" value="NZ_VXLD01000002.1"/>
</dbReference>
<gene>
    <name evidence="2" type="ORF">F4W09_04880</name>
</gene>
<evidence type="ECO:0000256" key="1">
    <source>
        <dbReference type="SAM" id="Phobius"/>
    </source>
</evidence>
<dbReference type="Proteomes" id="UP000325788">
    <property type="component" value="Unassembled WGS sequence"/>
</dbReference>
<dbReference type="EMBL" id="VXLD01000002">
    <property type="protein sequence ID" value="KAB1858074.1"/>
    <property type="molecule type" value="Genomic_DNA"/>
</dbReference>
<keyword evidence="1" id="KW-1133">Transmembrane helix</keyword>
<comment type="caution">
    <text evidence="2">The sequence shown here is derived from an EMBL/GenBank/DDBJ whole genome shotgun (WGS) entry which is preliminary data.</text>
</comment>
<reference evidence="2 3" key="1">
    <citation type="submission" date="2019-09" db="EMBL/GenBank/DDBJ databases">
        <title>Draft genome sequence of Acinetobacter tandoii W4-4-4 isolated from environmental water sample.</title>
        <authorList>
            <person name="Wee S.K."/>
            <person name="Yan B."/>
            <person name="Mustaffa S.B."/>
            <person name="Yap E.P.H."/>
        </authorList>
    </citation>
    <scope>NUCLEOTIDE SEQUENCE [LARGE SCALE GENOMIC DNA]</scope>
    <source>
        <strain evidence="2 3">W4-4-4</strain>
    </source>
</reference>
<feature type="transmembrane region" description="Helical" evidence="1">
    <location>
        <begin position="6"/>
        <end position="24"/>
    </location>
</feature>
<proteinExistence type="predicted"/>
<evidence type="ECO:0000313" key="3">
    <source>
        <dbReference type="Proteomes" id="UP000325788"/>
    </source>
</evidence>
<sequence length="468" mass="54002">MLKIILSTVLSIFFVSSTLIIYYWRDAKFEPTAQDLLLYFVLMPFLISLVVLSPYLIWKLYQFIQNKQRDAQLIETHSSSDSVNTKNQLCPEYLRLNVYAASLQSALGQNQEIFVKMAEMPAPTLDSKLVNQMGNPILSYRMPDPVDETLDHEVDRPDISEIQQRIQALIQAELNENCASLLTIVEHLKNSAMFYDQQLAYEYRMHPAWVRSDYQEDEEEQTVVMDVPRLNMLNIHVVLSDYLLHVWNEQSSDVLVEEYLQSLGLLVQQINVHYHYWGTETAYVEWIELLKAIQHQKDEVSYITVVDSAIDQDIIDEHLWAMDQYIPAEFIGSCCISAESVRVEGLSRVKVIELVENETNVMNFIRKLGIENLEQYENETPFFVVPDNIAQIKVAQQIATRIGASNIQSYHCLYSHYSLGHTQSLAKIFGFLLGLQAPESMHSFMFSLDAPHTHVIFQSEELLSELNT</sequence>
<evidence type="ECO:0000313" key="2">
    <source>
        <dbReference type="EMBL" id="KAB1858074.1"/>
    </source>
</evidence>
<organism evidence="2 3">
    <name type="scientific">Acinetobacter tandoii</name>
    <dbReference type="NCBI Taxonomy" id="202954"/>
    <lineage>
        <taxon>Bacteria</taxon>
        <taxon>Pseudomonadati</taxon>
        <taxon>Pseudomonadota</taxon>
        <taxon>Gammaproteobacteria</taxon>
        <taxon>Moraxellales</taxon>
        <taxon>Moraxellaceae</taxon>
        <taxon>Acinetobacter</taxon>
    </lineage>
</organism>
<name>A0A5N4WLD1_9GAMM</name>
<accession>A0A5N4WLD1</accession>
<keyword evidence="1" id="KW-0812">Transmembrane</keyword>
<feature type="transmembrane region" description="Helical" evidence="1">
    <location>
        <begin position="36"/>
        <end position="58"/>
    </location>
</feature>
<protein>
    <submittedName>
        <fullName evidence="2">Uncharacterized protein</fullName>
    </submittedName>
</protein>
<dbReference type="AlphaFoldDB" id="A0A5N4WLD1"/>